<evidence type="ECO:0000256" key="4">
    <source>
        <dbReference type="ARBA" id="ARBA00022475"/>
    </source>
</evidence>
<feature type="transmembrane region" description="Helical" evidence="14">
    <location>
        <begin position="130"/>
        <end position="152"/>
    </location>
</feature>
<evidence type="ECO:0000256" key="10">
    <source>
        <dbReference type="ARBA" id="ARBA00034284"/>
    </source>
</evidence>
<feature type="transmembrane region" description="Helical" evidence="14">
    <location>
        <begin position="87"/>
        <end position="109"/>
    </location>
</feature>
<evidence type="ECO:0000256" key="8">
    <source>
        <dbReference type="ARBA" id="ARBA00023136"/>
    </source>
</evidence>
<dbReference type="Pfam" id="PF03605">
    <property type="entry name" value="DcuA_DcuB"/>
    <property type="match status" value="1"/>
</dbReference>
<comment type="catalytic activity">
    <reaction evidence="10">
        <text>(S)-malate(in) + succinate(out) = (S)-malate(out) + succinate(in)</text>
        <dbReference type="Rhea" id="RHEA:29327"/>
        <dbReference type="ChEBI" id="CHEBI:15589"/>
        <dbReference type="ChEBI" id="CHEBI:30031"/>
    </reaction>
    <physiologicalReaction direction="right-to-left" evidence="10">
        <dbReference type="Rhea" id="RHEA:29329"/>
    </physiologicalReaction>
</comment>
<evidence type="ECO:0000256" key="5">
    <source>
        <dbReference type="ARBA" id="ARBA00022519"/>
    </source>
</evidence>
<dbReference type="Proteomes" id="UP000001019">
    <property type="component" value="Chromosome"/>
</dbReference>
<keyword evidence="3 13" id="KW-0813">Transport</keyword>
<evidence type="ECO:0000256" key="2">
    <source>
        <dbReference type="ARBA" id="ARBA00006413"/>
    </source>
</evidence>
<keyword evidence="6 14" id="KW-0812">Transmembrane</keyword>
<dbReference type="PANTHER" id="PTHR36106">
    <property type="entry name" value="ANAEROBIC C4-DICARBOXYLATE TRANSPORTER DCUB"/>
    <property type="match status" value="1"/>
</dbReference>
<dbReference type="RefSeq" id="WP_002230463.1">
    <property type="nucleotide sequence ID" value="NZ_CP033696.1"/>
</dbReference>
<dbReference type="InterPro" id="IPR004668">
    <property type="entry name" value="Anaer_Dcu_memb_transpt"/>
</dbReference>
<evidence type="ECO:0000256" key="11">
    <source>
        <dbReference type="ARBA" id="ARBA00034287"/>
    </source>
</evidence>
<dbReference type="KEGG" id="ypm:YP_0501"/>
<dbReference type="PIRSF" id="PIRSF004539">
    <property type="entry name" value="C4-dicrbxl_trns"/>
    <property type="match status" value="1"/>
</dbReference>
<name>A0A0H2W1R3_YERPE</name>
<feature type="transmembrane region" description="Helical" evidence="14">
    <location>
        <begin position="164"/>
        <end position="190"/>
    </location>
</feature>
<dbReference type="NCBIfam" id="NF006927">
    <property type="entry name" value="PRK09412.1"/>
    <property type="match status" value="1"/>
</dbReference>
<evidence type="ECO:0000256" key="13">
    <source>
        <dbReference type="PIRNR" id="PIRNR004539"/>
    </source>
</evidence>
<reference evidence="16" key="1">
    <citation type="journal article" date="2004" name="DNA Res.">
        <title>Complete genome sequence of Yersinia pestis strain 91001, an isolate avirulent to humans.</title>
        <authorList>
            <person name="Song Y."/>
            <person name="Tong Z."/>
            <person name="Wang J."/>
            <person name="Wang L."/>
            <person name="Guo Z."/>
            <person name="Han Y."/>
            <person name="Zhang J."/>
            <person name="Pei D."/>
            <person name="Zhou D."/>
            <person name="Qin H."/>
            <person name="Pang X."/>
            <person name="Han Y."/>
            <person name="Zhai J."/>
            <person name="Li M."/>
            <person name="Cui B."/>
            <person name="Qi Z."/>
            <person name="Jin L."/>
            <person name="Dai R."/>
            <person name="Chen F."/>
            <person name="Li S."/>
            <person name="Ye C."/>
            <person name="Du Z."/>
            <person name="Lin W."/>
            <person name="Wang J."/>
            <person name="Yu J."/>
            <person name="Yang H."/>
            <person name="Wang J."/>
            <person name="Huang P."/>
            <person name="Yang R."/>
        </authorList>
    </citation>
    <scope>NUCLEOTIDE SEQUENCE [LARGE SCALE GENOMIC DNA]</scope>
    <source>
        <strain evidence="16">91001 / Biovar Mediaevalis</strain>
    </source>
</reference>
<evidence type="ECO:0000256" key="6">
    <source>
        <dbReference type="ARBA" id="ARBA00022692"/>
    </source>
</evidence>
<evidence type="ECO:0000256" key="3">
    <source>
        <dbReference type="ARBA" id="ARBA00022448"/>
    </source>
</evidence>
<comment type="function">
    <text evidence="13">Responsible for the transport of C4-dicarboxylates.</text>
</comment>
<proteinExistence type="inferred from homology"/>
<evidence type="ECO:0000313" key="16">
    <source>
        <dbReference type="Proteomes" id="UP000001019"/>
    </source>
</evidence>
<feature type="transmembrane region" description="Helical" evidence="14">
    <location>
        <begin position="255"/>
        <end position="277"/>
    </location>
</feature>
<dbReference type="PANTHER" id="PTHR36106:SF2">
    <property type="entry name" value="C4-DICARBOXYLATE TRANSPORTER DCUA"/>
    <property type="match status" value="1"/>
</dbReference>
<feature type="transmembrane region" description="Helical" evidence="14">
    <location>
        <begin position="45"/>
        <end position="67"/>
    </location>
</feature>
<comment type="catalytic activity">
    <reaction evidence="12">
        <text>fumarate(in) + L-aspartate(out) = fumarate(out) + L-aspartate(in)</text>
        <dbReference type="Rhea" id="RHEA:72459"/>
        <dbReference type="ChEBI" id="CHEBI:29806"/>
        <dbReference type="ChEBI" id="CHEBI:29991"/>
    </reaction>
    <physiologicalReaction direction="left-to-right" evidence="12">
        <dbReference type="Rhea" id="RHEA:72460"/>
    </physiologicalReaction>
</comment>
<evidence type="ECO:0000256" key="14">
    <source>
        <dbReference type="SAM" id="Phobius"/>
    </source>
</evidence>
<accession>A0A0H2W1R3</accession>
<dbReference type="GO" id="GO:0005886">
    <property type="term" value="C:plasma membrane"/>
    <property type="evidence" value="ECO:0007669"/>
    <property type="project" value="UniProtKB-SubCell"/>
</dbReference>
<sequence>MIAIELVIVLLAIFLGARLGGIGIGFAGGIGVLVLAIIGVKPGSIPFDVISIIMAVIAAISAMQVAGGMDYLVQQTEKLLRKNPKHITILAPLVTYFLTIFAGTGNISLSALPVIAEVAKEQGIKPCRPLSTAVVSAQIAITASPISAAVVYMSSVMEGQGVSYLHLLMIVIPSTLCAVFVMSLIVSWCFSSKLSDDPIYLKRLEEGLVTLRGDTVKVIKPRAKTSVLLFLAGVLCVVAYAIINSPSVGLVETPLMNTTNAILIIMLSVATITTLVCSVDTDSILNSSTFKAGMSACICILGVAWLGDTFVQHNLEWIKETAGSLIQAHSWLLAVIFFFCSALLYSQAATAKALMPMALALNVSPLAAIASFAAVSGLFILPTYPTLVAAVQMDDTGTTRIGRFVFNHPFFIPGTIGVALAVCFGFVMGGLVL</sequence>
<feature type="transmembrane region" description="Helical" evidence="14">
    <location>
        <begin position="289"/>
        <end position="306"/>
    </location>
</feature>
<feature type="transmembrane region" description="Helical" evidence="14">
    <location>
        <begin position="227"/>
        <end position="243"/>
    </location>
</feature>
<feature type="transmembrane region" description="Helical" evidence="14">
    <location>
        <begin position="357"/>
        <end position="381"/>
    </location>
</feature>
<feature type="transmembrane region" description="Helical" evidence="14">
    <location>
        <begin position="6"/>
        <end position="38"/>
    </location>
</feature>
<feature type="transmembrane region" description="Helical" evidence="14">
    <location>
        <begin position="326"/>
        <end position="345"/>
    </location>
</feature>
<dbReference type="NCBIfam" id="NF009136">
    <property type="entry name" value="PRK12489.1"/>
    <property type="match status" value="1"/>
</dbReference>
<evidence type="ECO:0000313" key="15">
    <source>
        <dbReference type="EMBL" id="AAS60771.1"/>
    </source>
</evidence>
<keyword evidence="7 14" id="KW-1133">Transmembrane helix</keyword>
<evidence type="ECO:0000256" key="9">
    <source>
        <dbReference type="ARBA" id="ARBA00034237"/>
    </source>
</evidence>
<dbReference type="HOGENOM" id="CLU_036056_1_1_6"/>
<dbReference type="NCBIfam" id="TIGR00770">
    <property type="entry name" value="Dcu"/>
    <property type="match status" value="1"/>
</dbReference>
<comment type="catalytic activity">
    <reaction evidence="9">
        <text>L-aspartate(in) + succinate(out) = L-aspartate(out) + succinate(in)</text>
        <dbReference type="Rhea" id="RHEA:29343"/>
        <dbReference type="ChEBI" id="CHEBI:29991"/>
        <dbReference type="ChEBI" id="CHEBI:30031"/>
    </reaction>
    <physiologicalReaction direction="right-to-left" evidence="9">
        <dbReference type="Rhea" id="RHEA:29345"/>
    </physiologicalReaction>
</comment>
<dbReference type="AlphaFoldDB" id="A0A0H2W1R3"/>
<gene>
    <name evidence="15" type="primary">dcuA</name>
    <name evidence="15" type="ordered locus">YP_0501</name>
</gene>
<comment type="subcellular location">
    <subcellularLocation>
        <location evidence="1 13">Cell inner membrane</location>
        <topology evidence="1 13">Multi-pass membrane protein</topology>
    </subcellularLocation>
</comment>
<protein>
    <recommendedName>
        <fullName evidence="13">C4-dicarboxylate transporter</fullName>
    </recommendedName>
</protein>
<comment type="similarity">
    <text evidence="2 13">Belongs to the DcuA/DcuB transporter (TC 2.A.13.1) family.</text>
</comment>
<dbReference type="EnsemblBacteria" id="AAS60771">
    <property type="protein sequence ID" value="AAS60771"/>
    <property type="gene ID" value="YP_0501"/>
</dbReference>
<organism evidence="15 16">
    <name type="scientific">Yersinia pestis</name>
    <dbReference type="NCBI Taxonomy" id="632"/>
    <lineage>
        <taxon>Bacteria</taxon>
        <taxon>Pseudomonadati</taxon>
        <taxon>Pseudomonadota</taxon>
        <taxon>Gammaproteobacteria</taxon>
        <taxon>Enterobacterales</taxon>
        <taxon>Yersiniaceae</taxon>
        <taxon>Yersinia</taxon>
    </lineage>
</organism>
<evidence type="ECO:0000256" key="1">
    <source>
        <dbReference type="ARBA" id="ARBA00004429"/>
    </source>
</evidence>
<evidence type="ECO:0000256" key="7">
    <source>
        <dbReference type="ARBA" id="ARBA00022989"/>
    </source>
</evidence>
<dbReference type="GO" id="GO:0015556">
    <property type="term" value="F:C4-dicarboxylate transmembrane transporter activity"/>
    <property type="evidence" value="ECO:0007669"/>
    <property type="project" value="InterPro"/>
</dbReference>
<dbReference type="EMBL" id="AE017042">
    <property type="protein sequence ID" value="AAS60771.1"/>
    <property type="molecule type" value="Genomic_DNA"/>
</dbReference>
<comment type="catalytic activity">
    <reaction evidence="11">
        <text>fumarate(in) + succinate(out) = fumarate(out) + succinate(in)</text>
        <dbReference type="Rhea" id="RHEA:29323"/>
        <dbReference type="ChEBI" id="CHEBI:29806"/>
        <dbReference type="ChEBI" id="CHEBI:30031"/>
    </reaction>
    <physiologicalReaction direction="right-to-left" evidence="11">
        <dbReference type="Rhea" id="RHEA:29325"/>
    </physiologicalReaction>
</comment>
<keyword evidence="8 13" id="KW-0472">Membrane</keyword>
<keyword evidence="4 13" id="KW-1003">Cell membrane</keyword>
<evidence type="ECO:0000256" key="12">
    <source>
        <dbReference type="ARBA" id="ARBA00036117"/>
    </source>
</evidence>
<keyword evidence="5 13" id="KW-0997">Cell inner membrane</keyword>
<feature type="transmembrane region" description="Helical" evidence="14">
    <location>
        <begin position="410"/>
        <end position="432"/>
    </location>
</feature>